<evidence type="ECO:0000259" key="3">
    <source>
        <dbReference type="Pfam" id="PF00881"/>
    </source>
</evidence>
<evidence type="ECO:0000313" key="4">
    <source>
        <dbReference type="EMBL" id="MBM7037411.1"/>
    </source>
</evidence>
<keyword evidence="2" id="KW-0560">Oxidoreductase</keyword>
<comment type="caution">
    <text evidence="4">The sequence shown here is derived from an EMBL/GenBank/DDBJ whole genome shotgun (WGS) entry which is preliminary data.</text>
</comment>
<protein>
    <submittedName>
        <fullName evidence="4">Nitroreductase family protein</fullName>
    </submittedName>
</protein>
<evidence type="ECO:0000313" key="5">
    <source>
        <dbReference type="Proteomes" id="UP000809621"/>
    </source>
</evidence>
<dbReference type="InterPro" id="IPR000415">
    <property type="entry name" value="Nitroreductase-like"/>
</dbReference>
<dbReference type="Pfam" id="PF00881">
    <property type="entry name" value="Nitroreductase"/>
    <property type="match status" value="1"/>
</dbReference>
<comment type="similarity">
    <text evidence="1">Belongs to the nitroreductase family.</text>
</comment>
<feature type="domain" description="Nitroreductase" evidence="3">
    <location>
        <begin position="9"/>
        <end position="216"/>
    </location>
</feature>
<accession>A0ABS2HNF5</accession>
<evidence type="ECO:0000256" key="2">
    <source>
        <dbReference type="ARBA" id="ARBA00023002"/>
    </source>
</evidence>
<dbReference type="Gene3D" id="3.40.109.10">
    <property type="entry name" value="NADH Oxidase"/>
    <property type="match status" value="1"/>
</dbReference>
<sequence>MSFTDLVHARRSVRKFDQSHSFDSQSVDNALALAQLSPNSSNMQLWEFHRVVNPALIEQMGPLCMKQNAAATANELVLFVVTPDKWKQRAQLNAQQVRANFSGREDLPVAKRAFKYYETLIPALYNNDALGIRGAVRKVYSWWLGRTKPMVREVSKSDVRVTMHKSASLAAMTFMYAMKEQGYDTCPMEGFDSKRVKALLGLPANVEVCMIVSCGKALAEGVYGDRHRVELSSITHSH</sequence>
<dbReference type="InterPro" id="IPR029479">
    <property type="entry name" value="Nitroreductase"/>
</dbReference>
<dbReference type="SUPFAM" id="SSF55469">
    <property type="entry name" value="FMN-dependent nitroreductase-like"/>
    <property type="match status" value="1"/>
</dbReference>
<dbReference type="Proteomes" id="UP000809621">
    <property type="component" value="Unassembled WGS sequence"/>
</dbReference>
<dbReference type="EMBL" id="JAFEUM010000005">
    <property type="protein sequence ID" value="MBM7037411.1"/>
    <property type="molecule type" value="Genomic_DNA"/>
</dbReference>
<reference evidence="4 5" key="1">
    <citation type="submission" date="2021-02" db="EMBL/GenBank/DDBJ databases">
        <authorList>
            <person name="Park J.-S."/>
        </authorList>
    </citation>
    <scope>NUCLEOTIDE SEQUENCE [LARGE SCALE GENOMIC DNA]</scope>
    <source>
        <strain evidence="4 5">188UL20-2</strain>
    </source>
</reference>
<gene>
    <name evidence="4" type="ORF">JQC93_13430</name>
</gene>
<name>A0ABS2HNF5_9VIBR</name>
<dbReference type="PANTHER" id="PTHR43673:SF10">
    <property type="entry name" value="NADH DEHYDROGENASE_NAD(P)H NITROREDUCTASE XCC3605-RELATED"/>
    <property type="match status" value="1"/>
</dbReference>
<dbReference type="RefSeq" id="WP_205158943.1">
    <property type="nucleotide sequence ID" value="NZ_JAFEUM010000005.1"/>
</dbReference>
<dbReference type="PANTHER" id="PTHR43673">
    <property type="entry name" value="NAD(P)H NITROREDUCTASE YDGI-RELATED"/>
    <property type="match status" value="1"/>
</dbReference>
<organism evidence="4 5">
    <name type="scientific">Vibrio ulleungensis</name>
    <dbReference type="NCBI Taxonomy" id="2807619"/>
    <lineage>
        <taxon>Bacteria</taxon>
        <taxon>Pseudomonadati</taxon>
        <taxon>Pseudomonadota</taxon>
        <taxon>Gammaproteobacteria</taxon>
        <taxon>Vibrionales</taxon>
        <taxon>Vibrionaceae</taxon>
        <taxon>Vibrio</taxon>
    </lineage>
</organism>
<evidence type="ECO:0000256" key="1">
    <source>
        <dbReference type="ARBA" id="ARBA00007118"/>
    </source>
</evidence>
<proteinExistence type="inferred from homology"/>
<keyword evidence="5" id="KW-1185">Reference proteome</keyword>